<keyword evidence="6" id="KW-1185">Reference proteome</keyword>
<dbReference type="InterPro" id="IPR038300">
    <property type="entry name" value="SASP_sf_alpha/beta"/>
</dbReference>
<dbReference type="GO" id="GO:0006265">
    <property type="term" value="P:DNA topological change"/>
    <property type="evidence" value="ECO:0007669"/>
    <property type="project" value="InterPro"/>
</dbReference>
<gene>
    <name evidence="5" type="ORF">FRIFI_1753</name>
</gene>
<evidence type="ECO:0000256" key="1">
    <source>
        <dbReference type="ARBA" id="ARBA00003863"/>
    </source>
</evidence>
<reference evidence="5 6" key="1">
    <citation type="submission" date="2014-09" db="EMBL/GenBank/DDBJ databases">
        <authorList>
            <person name="Hornung B.V."/>
        </authorList>
    </citation>
    <scope>NUCLEOTIDE SEQUENCE [LARGE SCALE GENOMIC DNA]</scope>
    <source>
        <strain evidence="5 6">FRIFI</strain>
    </source>
</reference>
<dbReference type="KEGG" id="rhom:FRIFI_1753"/>
<accession>A0A2P2BSC7</accession>
<evidence type="ECO:0000256" key="2">
    <source>
        <dbReference type="ARBA" id="ARBA00005442"/>
    </source>
</evidence>
<name>A0A2P2BSC7_9FIRM</name>
<comment type="similarity">
    <text evidence="2">Belongs to the alpha/beta-type SASP family.</text>
</comment>
<evidence type="ECO:0000313" key="5">
    <source>
        <dbReference type="EMBL" id="CEI73285.1"/>
    </source>
</evidence>
<proteinExistence type="inferred from homology"/>
<organism evidence="5 6">
    <name type="scientific">Romboutsia hominis</name>
    <dbReference type="NCBI Taxonomy" id="1507512"/>
    <lineage>
        <taxon>Bacteria</taxon>
        <taxon>Bacillati</taxon>
        <taxon>Bacillota</taxon>
        <taxon>Clostridia</taxon>
        <taxon>Peptostreptococcales</taxon>
        <taxon>Peptostreptococcaceae</taxon>
        <taxon>Romboutsia</taxon>
    </lineage>
</organism>
<dbReference type="GO" id="GO:0030435">
    <property type="term" value="P:sporulation resulting in formation of a cellular spore"/>
    <property type="evidence" value="ECO:0007669"/>
    <property type="project" value="UniProtKB-KW"/>
</dbReference>
<keyword evidence="4" id="KW-0238">DNA-binding</keyword>
<keyword evidence="3" id="KW-0749">Sporulation</keyword>
<dbReference type="InterPro" id="IPR001448">
    <property type="entry name" value="SASP_alpha/beta-type"/>
</dbReference>
<evidence type="ECO:0000256" key="4">
    <source>
        <dbReference type="ARBA" id="ARBA00023125"/>
    </source>
</evidence>
<sequence length="74" mass="8158">MSKKPAISNAKQALNQMKLEIANELGISNSHIDGSNDTSYKNGHIGGNLGGVMSRRLVEMGEEQLLREYNKKNK</sequence>
<dbReference type="PROSITE" id="PS00304">
    <property type="entry name" value="SASP_1"/>
    <property type="match status" value="1"/>
</dbReference>
<protein>
    <submittedName>
        <fullName evidence="5">Small, acid-soluble spore proteins, alpha/beta type</fullName>
    </submittedName>
</protein>
<comment type="function">
    <text evidence="1">SASP are bound to spore DNA. They are double-stranded DNA-binding proteins that cause DNA to change to an a-like conformation. They protect the DNA backbone from chemical and enzymatic cleavage and are thus involved in dormant spore's high resistance to UV light.</text>
</comment>
<dbReference type="Gene3D" id="6.10.10.80">
    <property type="entry name" value="Small, acid-soluble spore protein, alpha/beta type-like"/>
    <property type="match status" value="1"/>
</dbReference>
<dbReference type="AlphaFoldDB" id="A0A2P2BSC7"/>
<dbReference type="PANTHER" id="PTHR36107">
    <property type="entry name" value="SMALL, ACID-SOLUBLE SPORE PROTEIN A"/>
    <property type="match status" value="1"/>
</dbReference>
<dbReference type="Pfam" id="PF00269">
    <property type="entry name" value="SASP"/>
    <property type="match status" value="1"/>
</dbReference>
<dbReference type="GO" id="GO:0003690">
    <property type="term" value="F:double-stranded DNA binding"/>
    <property type="evidence" value="ECO:0007669"/>
    <property type="project" value="InterPro"/>
</dbReference>
<evidence type="ECO:0000313" key="6">
    <source>
        <dbReference type="Proteomes" id="UP000245695"/>
    </source>
</evidence>
<dbReference type="EMBL" id="LN650648">
    <property type="protein sequence ID" value="CEI73285.1"/>
    <property type="molecule type" value="Genomic_DNA"/>
</dbReference>
<dbReference type="InterPro" id="IPR050847">
    <property type="entry name" value="SASP_DNA-binding"/>
</dbReference>
<dbReference type="RefSeq" id="WP_092925184.1">
    <property type="nucleotide sequence ID" value="NZ_FJTZ01000012.1"/>
</dbReference>
<dbReference type="Proteomes" id="UP000245695">
    <property type="component" value="Chromosome 1"/>
</dbReference>
<dbReference type="PANTHER" id="PTHR36107:SF1">
    <property type="entry name" value="SMALL, ACID-SOLUBLE SPORE PROTEIN A"/>
    <property type="match status" value="1"/>
</dbReference>
<evidence type="ECO:0000256" key="3">
    <source>
        <dbReference type="ARBA" id="ARBA00022969"/>
    </source>
</evidence>
<dbReference type="InterPro" id="IPR018126">
    <property type="entry name" value="SASP_alpha/beta-type_CS"/>
</dbReference>